<dbReference type="HAMAP" id="MF_00105">
    <property type="entry name" value="GreA_GreB"/>
    <property type="match status" value="1"/>
</dbReference>
<dbReference type="InterPro" id="IPR028624">
    <property type="entry name" value="Tscrpt_elong_fac_GreA/B"/>
</dbReference>
<evidence type="ECO:0000256" key="4">
    <source>
        <dbReference type="ARBA" id="ARBA00023125"/>
    </source>
</evidence>
<dbReference type="AlphaFoldDB" id="F5YMV1"/>
<dbReference type="InterPro" id="IPR023459">
    <property type="entry name" value="Tscrpt_elong_fac_GreA/B_fam"/>
</dbReference>
<keyword evidence="9" id="KW-0802">TPR repeat</keyword>
<dbReference type="InterPro" id="IPR036953">
    <property type="entry name" value="GreA/GreB_C_sf"/>
</dbReference>
<dbReference type="RefSeq" id="WP_015708408.1">
    <property type="nucleotide sequence ID" value="NC_015578.1"/>
</dbReference>
<dbReference type="InterPro" id="IPR022691">
    <property type="entry name" value="Tscrpt_elong_fac_GreA/B_N"/>
</dbReference>
<keyword evidence="4 8" id="KW-0238">DNA-binding</keyword>
<gene>
    <name evidence="8" type="primary">greA</name>
    <name evidence="13" type="ordered locus">TREPR_1717</name>
</gene>
<dbReference type="InterPro" id="IPR036805">
    <property type="entry name" value="Tscrpt_elong_fac_GreA/B_N_sf"/>
</dbReference>
<keyword evidence="13" id="KW-0251">Elongation factor</keyword>
<dbReference type="GO" id="GO:0003677">
    <property type="term" value="F:DNA binding"/>
    <property type="evidence" value="ECO:0007669"/>
    <property type="project" value="UniProtKB-UniRule"/>
</dbReference>
<dbReference type="InterPro" id="IPR006359">
    <property type="entry name" value="Tscrpt_elong_fac_GreA"/>
</dbReference>
<dbReference type="FunFam" id="1.10.287.180:FF:000001">
    <property type="entry name" value="Transcription elongation factor GreA"/>
    <property type="match status" value="1"/>
</dbReference>
<dbReference type="InterPro" id="IPR001437">
    <property type="entry name" value="Tscrpt_elong_fac_GreA/B_C"/>
</dbReference>
<evidence type="ECO:0000259" key="12">
    <source>
        <dbReference type="Pfam" id="PF03449"/>
    </source>
</evidence>
<dbReference type="PROSITE" id="PS00830">
    <property type="entry name" value="GREAB_2"/>
    <property type="match status" value="1"/>
</dbReference>
<dbReference type="EMBL" id="CP001843">
    <property type="protein sequence ID" value="AEF85085.1"/>
    <property type="molecule type" value="Genomic_DNA"/>
</dbReference>
<evidence type="ECO:0000256" key="10">
    <source>
        <dbReference type="RuleBase" id="RU000556"/>
    </source>
</evidence>
<dbReference type="Pfam" id="PF03449">
    <property type="entry name" value="GreA_GreB_N"/>
    <property type="match status" value="1"/>
</dbReference>
<dbReference type="NCBIfam" id="TIGR01462">
    <property type="entry name" value="greA"/>
    <property type="match status" value="1"/>
</dbReference>
<dbReference type="Gene3D" id="1.10.287.180">
    <property type="entry name" value="Transcription elongation factor, GreA/GreB, N-terminal domain"/>
    <property type="match status" value="1"/>
</dbReference>
<dbReference type="OrthoDB" id="9808774at2"/>
<evidence type="ECO:0000259" key="11">
    <source>
        <dbReference type="Pfam" id="PF01272"/>
    </source>
</evidence>
<proteinExistence type="inferred from homology"/>
<dbReference type="Gene3D" id="1.25.40.10">
    <property type="entry name" value="Tetratricopeptide repeat domain"/>
    <property type="match status" value="1"/>
</dbReference>
<evidence type="ECO:0000256" key="6">
    <source>
        <dbReference type="ARBA" id="ARBA00024916"/>
    </source>
</evidence>
<organism evidence="13 14">
    <name type="scientific">Treponema primitia (strain ATCC BAA-887 / DSM 12427 / ZAS-2)</name>
    <dbReference type="NCBI Taxonomy" id="545694"/>
    <lineage>
        <taxon>Bacteria</taxon>
        <taxon>Pseudomonadati</taxon>
        <taxon>Spirochaetota</taxon>
        <taxon>Spirochaetia</taxon>
        <taxon>Spirochaetales</taxon>
        <taxon>Treponemataceae</taxon>
        <taxon>Treponema</taxon>
    </lineage>
</organism>
<keyword evidence="13" id="KW-0648">Protein biosynthesis</keyword>
<dbReference type="GO" id="GO:0003746">
    <property type="term" value="F:translation elongation factor activity"/>
    <property type="evidence" value="ECO:0007669"/>
    <property type="project" value="UniProtKB-KW"/>
</dbReference>
<dbReference type="PROSITE" id="PS50005">
    <property type="entry name" value="TPR"/>
    <property type="match status" value="1"/>
</dbReference>
<reference evidence="13 14" key="2">
    <citation type="journal article" date="2011" name="ISME J.">
        <title>RNA-seq reveals cooperative metabolic interactions between two termite-gut spirochete species in co-culture.</title>
        <authorList>
            <person name="Rosenthal A.Z."/>
            <person name="Matson E.G."/>
            <person name="Eldar A."/>
            <person name="Leadbetter J.R."/>
        </authorList>
    </citation>
    <scope>NUCLEOTIDE SEQUENCE [LARGE SCALE GENOMIC DNA]</scope>
    <source>
        <strain evidence="14">ATCC BAA-887 / DSM 12427 / ZAS-2</strain>
    </source>
</reference>
<dbReference type="Proteomes" id="UP000009223">
    <property type="component" value="Chromosome"/>
</dbReference>
<dbReference type="eggNOG" id="COG1747">
    <property type="taxonomic scope" value="Bacteria"/>
</dbReference>
<evidence type="ECO:0000313" key="14">
    <source>
        <dbReference type="Proteomes" id="UP000009223"/>
    </source>
</evidence>
<dbReference type="InterPro" id="IPR018151">
    <property type="entry name" value="TF_GreA/GreB_CS"/>
</dbReference>
<dbReference type="SMART" id="SM00028">
    <property type="entry name" value="TPR"/>
    <property type="match status" value="2"/>
</dbReference>
<keyword evidence="3 8" id="KW-0805">Transcription regulation</keyword>
<protein>
    <recommendedName>
        <fullName evidence="2 8">Transcription elongation factor GreA</fullName>
    </recommendedName>
    <alternativeName>
        <fullName evidence="7 8">Transcript cleavage factor GreA</fullName>
    </alternativeName>
</protein>
<dbReference type="SUPFAM" id="SSF48452">
    <property type="entry name" value="TPR-like"/>
    <property type="match status" value="1"/>
</dbReference>
<evidence type="ECO:0000256" key="3">
    <source>
        <dbReference type="ARBA" id="ARBA00023015"/>
    </source>
</evidence>
<dbReference type="STRING" id="545694.TREPR_1717"/>
<dbReference type="Pfam" id="PF01272">
    <property type="entry name" value="GreA_GreB"/>
    <property type="match status" value="1"/>
</dbReference>
<dbReference type="KEGG" id="tpi:TREPR_1717"/>
<dbReference type="Gene3D" id="3.10.50.30">
    <property type="entry name" value="Transcription elongation factor, GreA/GreB, C-terminal domain"/>
    <property type="match status" value="1"/>
</dbReference>
<feature type="domain" description="Transcription elongation factor GreA/GreB C-terminal" evidence="11">
    <location>
        <begin position="820"/>
        <end position="893"/>
    </location>
</feature>
<dbReference type="GO" id="GO:0070063">
    <property type="term" value="F:RNA polymerase binding"/>
    <property type="evidence" value="ECO:0007669"/>
    <property type="project" value="InterPro"/>
</dbReference>
<dbReference type="eggNOG" id="COG0782">
    <property type="taxonomic scope" value="Bacteria"/>
</dbReference>
<keyword evidence="5 8" id="KW-0804">Transcription</keyword>
<dbReference type="PANTHER" id="PTHR30437:SF4">
    <property type="entry name" value="TRANSCRIPTION ELONGATION FACTOR GREA"/>
    <property type="match status" value="1"/>
</dbReference>
<evidence type="ECO:0000256" key="7">
    <source>
        <dbReference type="ARBA" id="ARBA00030776"/>
    </source>
</evidence>
<dbReference type="SUPFAM" id="SSF46557">
    <property type="entry name" value="GreA transcript cleavage protein, N-terminal domain"/>
    <property type="match status" value="1"/>
</dbReference>
<dbReference type="SUPFAM" id="SSF54534">
    <property type="entry name" value="FKBP-like"/>
    <property type="match status" value="1"/>
</dbReference>
<comment type="function">
    <text evidence="6 8 10">Necessary for efficient RNA polymerase transcription elongation past template-encoded arresting sites. The arresting sites in DNA have the property of trapping a certain fraction of elongating RNA polymerases that pass through, resulting in locked ternary complexes. Cleavage of the nascent transcript by cleavage factors such as GreA or GreB allows the resumption of elongation from the new 3'terminus. GreA releases sequences of 2 to 3 nucleotides.</text>
</comment>
<dbReference type="PANTHER" id="PTHR30437">
    <property type="entry name" value="TRANSCRIPTION ELONGATION FACTOR GREA"/>
    <property type="match status" value="1"/>
</dbReference>
<dbReference type="InterPro" id="IPR011990">
    <property type="entry name" value="TPR-like_helical_dom_sf"/>
</dbReference>
<evidence type="ECO:0000256" key="8">
    <source>
        <dbReference type="HAMAP-Rule" id="MF_00105"/>
    </source>
</evidence>
<evidence type="ECO:0000256" key="2">
    <source>
        <dbReference type="ARBA" id="ARBA00013729"/>
    </source>
</evidence>
<dbReference type="GO" id="GO:0006354">
    <property type="term" value="P:DNA-templated transcription elongation"/>
    <property type="evidence" value="ECO:0007669"/>
    <property type="project" value="TreeGrafter"/>
</dbReference>
<comment type="similarity">
    <text evidence="1 8 10">Belongs to the GreA/GreB family.</text>
</comment>
<feature type="domain" description="Transcription elongation factor GreA/GreB N-terminal" evidence="12">
    <location>
        <begin position="744"/>
        <end position="811"/>
    </location>
</feature>
<sequence length="897" mass="104405">MSEALLKNVQEMLNEEKWTRATLSNYSTNQFKELDVLLQEARDARAYDELKKLCDEHLVHTKNSIIALYLSGMIALSRQLIDDSALINLVTIFVDNHKWNIVKYLCERILDHGESKFALRTLSECYKNDNEEEAIYGIWERLVKVDYEEADLAKSLAEYYEKQARLEEAVDFYKKALHRYINKGLFTNVREIWTKLIEYCKDDIDFFLHVQKKIAKNISKEKAVLLLNDVYVFCKAKDDIDTAISICKIILEYDERDEPARKEITECFRKKYADHSQLEEYIRISNLATKYRNVHEAITDFEKHIAFDKGNYVFHRTWGIGRIAKVQGDEIVIDFAKKREHSMGLKMAVNALQTISKNHIWVLKATKKKDELHDKVKDDPEWALKTVIKSFNNTCDIKRIKAEFVPAILSAGEWTTWSSKARDILKANTSFGVSPDNIDTFTVRDRPISIEEKLYNEFKAERNFFDRVATIRSYVAQKDVELDSEYFTEMFAYFTGYLRSKNQLTEQVASYILVKDLIGRYPHLGTGLSLNFPEVFEEIDDVPSLFLNLKDAKLKEEFLHHIQLFVPSWPEIYIKLFPFALSASIINSLKKEGYEDQLVAMTQYCFESYRDHREARDAAVWILKNLKSEPWFERTGLTEERQLIVLIHILNVSYREIENHRETTENRKTNKQVYTILFKDEVLINFIEQGDPDTITRIYTLIDDVKDLDPADKLNLKNRIIQKYPQFKFLGDTEKTVTSRGLLVTMGMYEEKQRQLVHIMDVEVPANSKEIAFALSLGDLRENAEYKAAKEKQDILNSTVAKLKDEIERAQLFDPQTINANRVSFGTKVTLDNESNGAKEEYTILGPWESDPENKIISYLSPFGNAILNKKVGEKFNFAINDEKIAYTVKEISAVSF</sequence>
<evidence type="ECO:0000256" key="1">
    <source>
        <dbReference type="ARBA" id="ARBA00008213"/>
    </source>
</evidence>
<evidence type="ECO:0000256" key="5">
    <source>
        <dbReference type="ARBA" id="ARBA00023163"/>
    </source>
</evidence>
<evidence type="ECO:0000313" key="13">
    <source>
        <dbReference type="EMBL" id="AEF85085.1"/>
    </source>
</evidence>
<accession>F5YMV1</accession>
<feature type="repeat" description="TPR" evidence="9">
    <location>
        <begin position="150"/>
        <end position="183"/>
    </location>
</feature>
<keyword evidence="14" id="KW-1185">Reference proteome</keyword>
<dbReference type="HOGENOM" id="CLU_322611_0_0_12"/>
<dbReference type="GO" id="GO:0032784">
    <property type="term" value="P:regulation of DNA-templated transcription elongation"/>
    <property type="evidence" value="ECO:0007669"/>
    <property type="project" value="UniProtKB-UniRule"/>
</dbReference>
<dbReference type="InterPro" id="IPR019734">
    <property type="entry name" value="TPR_rpt"/>
</dbReference>
<dbReference type="NCBIfam" id="NF011309">
    <property type="entry name" value="PRK14720.1"/>
    <property type="match status" value="1"/>
</dbReference>
<evidence type="ECO:0000256" key="9">
    <source>
        <dbReference type="PROSITE-ProRule" id="PRU00339"/>
    </source>
</evidence>
<reference evidence="14" key="1">
    <citation type="submission" date="2009-12" db="EMBL/GenBank/DDBJ databases">
        <title>Complete sequence of Treponema primitia strain ZAS-2.</title>
        <authorList>
            <person name="Tetu S.G."/>
            <person name="Matson E."/>
            <person name="Ren Q."/>
            <person name="Seshadri R."/>
            <person name="Elbourne L."/>
            <person name="Hassan K.A."/>
            <person name="Durkin A."/>
            <person name="Radune D."/>
            <person name="Mohamoud Y."/>
            <person name="Shay R."/>
            <person name="Jin S."/>
            <person name="Zhang X."/>
            <person name="Lucey K."/>
            <person name="Ballor N.R."/>
            <person name="Ottesen E."/>
            <person name="Rosenthal R."/>
            <person name="Allen A."/>
            <person name="Leadbetter J.R."/>
            <person name="Paulsen I.T."/>
        </authorList>
    </citation>
    <scope>NUCLEOTIDE SEQUENCE [LARGE SCALE GENOMIC DNA]</scope>
    <source>
        <strain evidence="14">ATCC BAA-887 / DSM 12427 / ZAS-2</strain>
    </source>
</reference>
<name>F5YMV1_TREPZ</name>